<feature type="non-terminal residue" evidence="1">
    <location>
        <position position="1"/>
    </location>
</feature>
<evidence type="ECO:0000313" key="2">
    <source>
        <dbReference type="Proteomes" id="UP001328107"/>
    </source>
</evidence>
<feature type="non-terminal residue" evidence="1">
    <location>
        <position position="90"/>
    </location>
</feature>
<accession>A0AAN5BYX9</accession>
<dbReference type="Proteomes" id="UP001328107">
    <property type="component" value="Unassembled WGS sequence"/>
</dbReference>
<protein>
    <recommendedName>
        <fullName evidence="3">RBR-type E3 ubiquitin transferase</fullName>
    </recommendedName>
</protein>
<dbReference type="AlphaFoldDB" id="A0AAN5BYX9"/>
<dbReference type="SUPFAM" id="SSF57850">
    <property type="entry name" value="RING/U-box"/>
    <property type="match status" value="1"/>
</dbReference>
<comment type="caution">
    <text evidence="1">The sequence shown here is derived from an EMBL/GenBank/DDBJ whole genome shotgun (WGS) entry which is preliminary data.</text>
</comment>
<evidence type="ECO:0008006" key="3">
    <source>
        <dbReference type="Google" id="ProtNLM"/>
    </source>
</evidence>
<dbReference type="Gene3D" id="1.20.120.1750">
    <property type="match status" value="1"/>
</dbReference>
<dbReference type="EMBL" id="BTRK01000001">
    <property type="protein sequence ID" value="GMR30423.1"/>
    <property type="molecule type" value="Genomic_DNA"/>
</dbReference>
<proteinExistence type="predicted"/>
<reference evidence="2" key="1">
    <citation type="submission" date="2022-10" db="EMBL/GenBank/DDBJ databases">
        <title>Genome assembly of Pristionchus species.</title>
        <authorList>
            <person name="Yoshida K."/>
            <person name="Sommer R.J."/>
        </authorList>
    </citation>
    <scope>NUCLEOTIDE SEQUENCE [LARGE SCALE GENOMIC DNA]</scope>
    <source>
        <strain evidence="2">RS5460</strain>
    </source>
</reference>
<sequence>NLSQCPKCGLLAEPYEYWCPNVECLCGTTFCMNCSKRWTADHWHCDAEGQHMSVRLIDVALYRGFMTRNSSKLEFTMLERSIRARLSYFE</sequence>
<keyword evidence="2" id="KW-1185">Reference proteome</keyword>
<organism evidence="1 2">
    <name type="scientific">Pristionchus mayeri</name>
    <dbReference type="NCBI Taxonomy" id="1317129"/>
    <lineage>
        <taxon>Eukaryota</taxon>
        <taxon>Metazoa</taxon>
        <taxon>Ecdysozoa</taxon>
        <taxon>Nematoda</taxon>
        <taxon>Chromadorea</taxon>
        <taxon>Rhabditida</taxon>
        <taxon>Rhabditina</taxon>
        <taxon>Diplogasteromorpha</taxon>
        <taxon>Diplogasteroidea</taxon>
        <taxon>Neodiplogasteridae</taxon>
        <taxon>Pristionchus</taxon>
    </lineage>
</organism>
<evidence type="ECO:0000313" key="1">
    <source>
        <dbReference type="EMBL" id="GMR30423.1"/>
    </source>
</evidence>
<name>A0AAN5BYX9_9BILA</name>
<gene>
    <name evidence="1" type="ORF">PMAYCL1PPCAC_00618</name>
</gene>